<dbReference type="InterPro" id="IPR028098">
    <property type="entry name" value="Glyco_trans_4-like_N"/>
</dbReference>
<proteinExistence type="predicted"/>
<dbReference type="InterPro" id="IPR001296">
    <property type="entry name" value="Glyco_trans_1"/>
</dbReference>
<evidence type="ECO:0000313" key="5">
    <source>
        <dbReference type="Proteomes" id="UP000034069"/>
    </source>
</evidence>
<dbReference type="Pfam" id="PF13439">
    <property type="entry name" value="Glyco_transf_4"/>
    <property type="match status" value="1"/>
</dbReference>
<reference evidence="4 5" key="1">
    <citation type="journal article" date="2015" name="Nature">
        <title>rRNA introns, odd ribosomes, and small enigmatic genomes across a large radiation of phyla.</title>
        <authorList>
            <person name="Brown C.T."/>
            <person name="Hug L.A."/>
            <person name="Thomas B.C."/>
            <person name="Sharon I."/>
            <person name="Castelle C.J."/>
            <person name="Singh A."/>
            <person name="Wilkins M.J."/>
            <person name="Williams K.H."/>
            <person name="Banfield J.F."/>
        </authorList>
    </citation>
    <scope>NUCLEOTIDE SEQUENCE [LARGE SCALE GENOMIC DNA]</scope>
</reference>
<dbReference type="Gene3D" id="3.40.50.2000">
    <property type="entry name" value="Glycogen Phosphorylase B"/>
    <property type="match status" value="2"/>
</dbReference>
<dbReference type="EMBL" id="LCHN01000042">
    <property type="protein sequence ID" value="KKT34364.1"/>
    <property type="molecule type" value="Genomic_DNA"/>
</dbReference>
<organism evidence="4 5">
    <name type="scientific">Candidatus Collierbacteria bacterium GW2011_GWA1_44_12</name>
    <dbReference type="NCBI Taxonomy" id="1618376"/>
    <lineage>
        <taxon>Bacteria</taxon>
        <taxon>Candidatus Collieribacteriota</taxon>
    </lineage>
</organism>
<dbReference type="GO" id="GO:0009103">
    <property type="term" value="P:lipopolysaccharide biosynthetic process"/>
    <property type="evidence" value="ECO:0007669"/>
    <property type="project" value="TreeGrafter"/>
</dbReference>
<dbReference type="GO" id="GO:0016757">
    <property type="term" value="F:glycosyltransferase activity"/>
    <property type="evidence" value="ECO:0007669"/>
    <property type="project" value="InterPro"/>
</dbReference>
<feature type="domain" description="Glycosyl transferase family 1" evidence="2">
    <location>
        <begin position="200"/>
        <end position="353"/>
    </location>
</feature>
<dbReference type="Pfam" id="PF00534">
    <property type="entry name" value="Glycos_transf_1"/>
    <property type="match status" value="1"/>
</dbReference>
<evidence type="ECO:0000313" key="4">
    <source>
        <dbReference type="EMBL" id="KKT34364.1"/>
    </source>
</evidence>
<dbReference type="PANTHER" id="PTHR46401">
    <property type="entry name" value="GLYCOSYLTRANSFERASE WBBK-RELATED"/>
    <property type="match status" value="1"/>
</dbReference>
<dbReference type="Proteomes" id="UP000034069">
    <property type="component" value="Unassembled WGS sequence"/>
</dbReference>
<dbReference type="PANTHER" id="PTHR46401:SF2">
    <property type="entry name" value="GLYCOSYLTRANSFERASE WBBK-RELATED"/>
    <property type="match status" value="1"/>
</dbReference>
<protein>
    <recommendedName>
        <fullName evidence="6">Glycosyl transferase, group 1</fullName>
    </recommendedName>
</protein>
<evidence type="ECO:0000259" key="2">
    <source>
        <dbReference type="Pfam" id="PF00534"/>
    </source>
</evidence>
<keyword evidence="1" id="KW-0808">Transferase</keyword>
<evidence type="ECO:0000256" key="1">
    <source>
        <dbReference type="ARBA" id="ARBA00022679"/>
    </source>
</evidence>
<sequence>MRIGIDARLYGLEHAGLGRYVTRLIGDVLSSDKKNHYVLFLKKNHLTQFKDYPNVTVREVNIPIYGFLEQLVLPFIFARENLDLLHVPHFNAPFLYPGKLIITIHDLIKHHSKGKGTTTHHPLFYSIKRAGYLFLVSTVVRKARSIIVPSEYVKKDLIKNFRLPENKITVTYEAVDSNIKQVKLSEAEKKQVLSKFGLVQPFVIYTGSVYPHKNVDLLIDAVIKHNQTKEVDLMLAIVCARNVFYERISRRIIEKGAGSYINLLGFRSDEEVSQLYSLALCLVHPSKMEGFGLTGLEAMKTGLPVISSSASCLPEVYGDAALFFDPESVDDLVNKLELVIGDRNLREKLINKGLLQVKKYSWKKMAAVYKKHTSK</sequence>
<comment type="caution">
    <text evidence="4">The sequence shown here is derived from an EMBL/GenBank/DDBJ whole genome shotgun (WGS) entry which is preliminary data.</text>
</comment>
<dbReference type="AlphaFoldDB" id="A0A0G1JG50"/>
<dbReference type="SUPFAM" id="SSF53756">
    <property type="entry name" value="UDP-Glycosyltransferase/glycogen phosphorylase"/>
    <property type="match status" value="1"/>
</dbReference>
<evidence type="ECO:0008006" key="6">
    <source>
        <dbReference type="Google" id="ProtNLM"/>
    </source>
</evidence>
<gene>
    <name evidence="4" type="ORF">UW23_C0042G0006</name>
</gene>
<name>A0A0G1JG50_9BACT</name>
<evidence type="ECO:0000259" key="3">
    <source>
        <dbReference type="Pfam" id="PF13439"/>
    </source>
</evidence>
<accession>A0A0G1JG50</accession>
<dbReference type="CDD" id="cd03809">
    <property type="entry name" value="GT4_MtfB-like"/>
    <property type="match status" value="1"/>
</dbReference>
<feature type="domain" description="Glycosyltransferase subfamily 4-like N-terminal" evidence="3">
    <location>
        <begin position="63"/>
        <end position="177"/>
    </location>
</feature>